<evidence type="ECO:0000313" key="14">
    <source>
        <dbReference type="Proteomes" id="UP000824176"/>
    </source>
</evidence>
<evidence type="ECO:0000256" key="7">
    <source>
        <dbReference type="ARBA" id="ARBA00022679"/>
    </source>
</evidence>
<dbReference type="SUPFAM" id="SSF54675">
    <property type="entry name" value="Nicotinate/Quinolinate PRTase N-terminal domain-like"/>
    <property type="match status" value="1"/>
</dbReference>
<evidence type="ECO:0000256" key="2">
    <source>
        <dbReference type="ARBA" id="ARBA00010897"/>
    </source>
</evidence>
<name>A0A9D2KCT7_9BACT</name>
<comment type="pathway">
    <text evidence="1 9">Cofactor biosynthesis; NAD(+) biosynthesis; nicotinate D-ribonucleotide from nicotinate: step 1/1.</text>
</comment>
<proteinExistence type="inferred from homology"/>
<dbReference type="InterPro" id="IPR036068">
    <property type="entry name" value="Nicotinate_pribotase-like_C"/>
</dbReference>
<dbReference type="InterPro" id="IPR007229">
    <property type="entry name" value="Nic_PRibTrfase-Fam"/>
</dbReference>
<dbReference type="InterPro" id="IPR013785">
    <property type="entry name" value="Aldolase_TIM"/>
</dbReference>
<evidence type="ECO:0000256" key="8">
    <source>
        <dbReference type="ARBA" id="ARBA00048668"/>
    </source>
</evidence>
<keyword evidence="4" id="KW-0597">Phosphoprotein</keyword>
<dbReference type="Pfam" id="PF04095">
    <property type="entry name" value="NAPRTase"/>
    <property type="match status" value="1"/>
</dbReference>
<comment type="catalytic activity">
    <reaction evidence="8 9">
        <text>5-phospho-alpha-D-ribose 1-diphosphate + nicotinate + ATP + H2O = nicotinate beta-D-ribonucleotide + ADP + phosphate + diphosphate</text>
        <dbReference type="Rhea" id="RHEA:36163"/>
        <dbReference type="ChEBI" id="CHEBI:15377"/>
        <dbReference type="ChEBI" id="CHEBI:30616"/>
        <dbReference type="ChEBI" id="CHEBI:32544"/>
        <dbReference type="ChEBI" id="CHEBI:33019"/>
        <dbReference type="ChEBI" id="CHEBI:43474"/>
        <dbReference type="ChEBI" id="CHEBI:57502"/>
        <dbReference type="ChEBI" id="CHEBI:58017"/>
        <dbReference type="ChEBI" id="CHEBI:456216"/>
        <dbReference type="EC" id="6.3.4.21"/>
    </reaction>
</comment>
<dbReference type="NCBIfam" id="TIGR01513">
    <property type="entry name" value="NAPRTase_put"/>
    <property type="match status" value="1"/>
</dbReference>
<reference evidence="13" key="2">
    <citation type="submission" date="2021-04" db="EMBL/GenBank/DDBJ databases">
        <authorList>
            <person name="Gilroy R."/>
        </authorList>
    </citation>
    <scope>NUCLEOTIDE SEQUENCE</scope>
    <source>
        <strain evidence="13">ChiW4-1371</strain>
    </source>
</reference>
<comment type="PTM">
    <text evidence="9">Transiently phosphorylated on a His residue during the reaction cycle. Phosphorylation strongly increases the affinity for substrates and increases the rate of nicotinate D-ribonucleotide production. Dephosphorylation regenerates the low-affinity form of the enzyme, leading to product release.</text>
</comment>
<evidence type="ECO:0000259" key="11">
    <source>
        <dbReference type="Pfam" id="PF17767"/>
    </source>
</evidence>
<dbReference type="InterPro" id="IPR041525">
    <property type="entry name" value="N/Namide_PRibTrfase"/>
</dbReference>
<dbReference type="GO" id="GO:0004516">
    <property type="term" value="F:nicotinate phosphoribosyltransferase activity"/>
    <property type="evidence" value="ECO:0007669"/>
    <property type="project" value="UniProtKB-UniRule"/>
</dbReference>
<evidence type="ECO:0000256" key="5">
    <source>
        <dbReference type="ARBA" id="ARBA00022598"/>
    </source>
</evidence>
<dbReference type="AlphaFoldDB" id="A0A9D2KCT7"/>
<dbReference type="EMBL" id="DXAQ01000081">
    <property type="protein sequence ID" value="HIZ89318.1"/>
    <property type="molecule type" value="Genomic_DNA"/>
</dbReference>
<evidence type="ECO:0000313" key="13">
    <source>
        <dbReference type="EMBL" id="HIZ89318.1"/>
    </source>
</evidence>
<dbReference type="PIRSF" id="PIRSF000484">
    <property type="entry name" value="NAPRT"/>
    <property type="match status" value="1"/>
</dbReference>
<keyword evidence="6 9" id="KW-0662">Pyridine nucleotide biosynthesis</keyword>
<dbReference type="SUPFAM" id="SSF51690">
    <property type="entry name" value="Nicotinate/Quinolinate PRTase C-terminal domain-like"/>
    <property type="match status" value="1"/>
</dbReference>
<keyword evidence="13" id="KW-0328">Glycosyltransferase</keyword>
<feature type="domain" description="Nicotinate phosphoribosyltransferase N-terminal" evidence="11">
    <location>
        <begin position="30"/>
        <end position="149"/>
    </location>
</feature>
<gene>
    <name evidence="13" type="primary">pncB</name>
    <name evidence="13" type="ORF">H9804_05200</name>
</gene>
<feature type="domain" description="Nicotinate/nicotinamide phosphoribosyltransferase" evidence="10">
    <location>
        <begin position="171"/>
        <end position="352"/>
    </location>
</feature>
<evidence type="ECO:0000256" key="6">
    <source>
        <dbReference type="ARBA" id="ARBA00022642"/>
    </source>
</evidence>
<comment type="similarity">
    <text evidence="2 9">Belongs to the NAPRTase family.</text>
</comment>
<dbReference type="Pfam" id="PF17956">
    <property type="entry name" value="NAPRTase_C"/>
    <property type="match status" value="1"/>
</dbReference>
<dbReference type="EC" id="6.3.4.21" evidence="3 9"/>
<dbReference type="Gene3D" id="3.20.140.10">
    <property type="entry name" value="nicotinate phosphoribosyltransferase"/>
    <property type="match status" value="1"/>
</dbReference>
<evidence type="ECO:0000259" key="12">
    <source>
        <dbReference type="Pfam" id="PF17956"/>
    </source>
</evidence>
<keyword evidence="5 9" id="KW-0436">Ligase</keyword>
<dbReference type="Gene3D" id="3.20.20.70">
    <property type="entry name" value="Aldolase class I"/>
    <property type="match status" value="1"/>
</dbReference>
<dbReference type="InterPro" id="IPR006405">
    <property type="entry name" value="Nic_PRibTrfase_pncB"/>
</dbReference>
<feature type="domain" description="Nicotinate phosphoribosyltransferase C-terminal" evidence="12">
    <location>
        <begin position="392"/>
        <end position="499"/>
    </location>
</feature>
<dbReference type="PANTHER" id="PTHR11098">
    <property type="entry name" value="NICOTINATE PHOSPHORIBOSYLTRANSFERASE"/>
    <property type="match status" value="1"/>
</dbReference>
<accession>A0A9D2KCT7</accession>
<evidence type="ECO:0000256" key="9">
    <source>
        <dbReference type="RuleBase" id="RU365100"/>
    </source>
</evidence>
<protein>
    <recommendedName>
        <fullName evidence="3 9">Nicotinate phosphoribosyltransferase</fullName>
        <ecNumber evidence="3 9">6.3.4.21</ecNumber>
    </recommendedName>
</protein>
<dbReference type="GO" id="GO:0016757">
    <property type="term" value="F:glycosyltransferase activity"/>
    <property type="evidence" value="ECO:0007669"/>
    <property type="project" value="UniProtKB-KW"/>
</dbReference>
<comment type="caution">
    <text evidence="13">The sequence shown here is derived from an EMBL/GenBank/DDBJ whole genome shotgun (WGS) entry which is preliminary data.</text>
</comment>
<dbReference type="PANTHER" id="PTHR11098:SF1">
    <property type="entry name" value="NICOTINATE PHOSPHORIBOSYLTRANSFERASE"/>
    <property type="match status" value="1"/>
</dbReference>
<dbReference type="Proteomes" id="UP000824176">
    <property type="component" value="Unassembled WGS sequence"/>
</dbReference>
<evidence type="ECO:0000256" key="3">
    <source>
        <dbReference type="ARBA" id="ARBA00013236"/>
    </source>
</evidence>
<comment type="function">
    <text evidence="9">Catalyzes the first step in the biosynthesis of NAD from nicotinic acid, the ATP-dependent synthesis of beta-nicotinate D-ribonucleotide from nicotinate and 5-phospho-D-ribose 1-phosphate.</text>
</comment>
<evidence type="ECO:0000256" key="4">
    <source>
        <dbReference type="ARBA" id="ARBA00022553"/>
    </source>
</evidence>
<reference evidence="13" key="1">
    <citation type="journal article" date="2021" name="PeerJ">
        <title>Extensive microbial diversity within the chicken gut microbiome revealed by metagenomics and culture.</title>
        <authorList>
            <person name="Gilroy R."/>
            <person name="Ravi A."/>
            <person name="Getino M."/>
            <person name="Pursley I."/>
            <person name="Horton D.L."/>
            <person name="Alikhan N.F."/>
            <person name="Baker D."/>
            <person name="Gharbi K."/>
            <person name="Hall N."/>
            <person name="Watson M."/>
            <person name="Adriaenssens E.M."/>
            <person name="Foster-Nyarko E."/>
            <person name="Jarju S."/>
            <person name="Secka A."/>
            <person name="Antonio M."/>
            <person name="Oren A."/>
            <person name="Chaudhuri R.R."/>
            <person name="La Ragione R."/>
            <person name="Hildebrand F."/>
            <person name="Pallen M.J."/>
        </authorList>
    </citation>
    <scope>NUCLEOTIDE SEQUENCE</scope>
    <source>
        <strain evidence="13">ChiW4-1371</strain>
    </source>
</reference>
<organism evidence="13 14">
    <name type="scientific">Candidatus Mucispirillum faecigallinarum</name>
    <dbReference type="NCBI Taxonomy" id="2838699"/>
    <lineage>
        <taxon>Bacteria</taxon>
        <taxon>Pseudomonadati</taxon>
        <taxon>Deferribacterota</taxon>
        <taxon>Deferribacteres</taxon>
        <taxon>Deferribacterales</taxon>
        <taxon>Mucispirillaceae</taxon>
        <taxon>Mucispirillum</taxon>
    </lineage>
</organism>
<dbReference type="GO" id="GO:0034355">
    <property type="term" value="P:NAD+ biosynthetic process via the salvage pathway"/>
    <property type="evidence" value="ECO:0007669"/>
    <property type="project" value="TreeGrafter"/>
</dbReference>
<evidence type="ECO:0000256" key="1">
    <source>
        <dbReference type="ARBA" id="ARBA00004952"/>
    </source>
</evidence>
<dbReference type="InterPro" id="IPR041619">
    <property type="entry name" value="NAPRTase_C"/>
</dbReference>
<evidence type="ECO:0000259" key="10">
    <source>
        <dbReference type="Pfam" id="PF04095"/>
    </source>
</evidence>
<keyword evidence="7 9" id="KW-0808">Transferase</keyword>
<sequence length="516" mass="58618">MNNFENKLLNTPLKDILLKEKIFDELLPFDEYHLVMAQTDFILNIHNKKAVKSYFYRIAPFEGSYIITAGLAAFLSKVENFSYSQIISYLENKGYKKEYIDYLKTMDKISVKIYSLPENTVAFPNEPIIILETNLHDARILEGILLSEMNFASLVATKWHRIRNAACACPIMEFGRRRAQNSLKASLYSYMAGINGTSNCEVNNIFGIPSSGTMGHEFIQSFDSEFESFDKWLDINPDKPVLLIDTINTLESGLENAAKAFLKHKESMQASNNWAKIGVRIDSGDLAYLAVQCYEQLSKRLGTENVTIVLSNDLEENSIQDIFTQLNQAGKSHIIKHISFGIGTKGATAWGDPALGGVCKISELEDNYILKISNHNEKTTIPGNLRSAFVKDKNGEYVTSLIFFHDEDYKNTGRFLHIFDDSKYMINSSAYEIGQPRQSLVYISNGKTSAFEGKFSSQSLLEIRQNSVHDLECLDWSYKRIVKPHRAKVSLSEKVFNVKKYMTLNMLLQMDKNKSI</sequence>
<dbReference type="InterPro" id="IPR040727">
    <property type="entry name" value="NAPRTase_N"/>
</dbReference>
<dbReference type="GO" id="GO:0005829">
    <property type="term" value="C:cytosol"/>
    <property type="evidence" value="ECO:0007669"/>
    <property type="project" value="TreeGrafter"/>
</dbReference>
<dbReference type="Pfam" id="PF17767">
    <property type="entry name" value="NAPRTase_N"/>
    <property type="match status" value="1"/>
</dbReference>